<comment type="caution">
    <text evidence="3">The sequence shown here is derived from an EMBL/GenBank/DDBJ whole genome shotgun (WGS) entry which is preliminary data.</text>
</comment>
<dbReference type="EMBL" id="JBBXMP010000037">
    <property type="protein sequence ID" value="KAL0066278.1"/>
    <property type="molecule type" value="Genomic_DNA"/>
</dbReference>
<dbReference type="InterPro" id="IPR037445">
    <property type="entry name" value="MAGE"/>
</dbReference>
<feature type="compositionally biased region" description="Acidic residues" evidence="1">
    <location>
        <begin position="192"/>
        <end position="201"/>
    </location>
</feature>
<dbReference type="PROSITE" id="PS50838">
    <property type="entry name" value="MAGE"/>
    <property type="match status" value="1"/>
</dbReference>
<dbReference type="Proteomes" id="UP001437256">
    <property type="component" value="Unassembled WGS sequence"/>
</dbReference>
<feature type="region of interest" description="Disordered" evidence="1">
    <location>
        <begin position="130"/>
        <end position="160"/>
    </location>
</feature>
<dbReference type="InterPro" id="IPR041898">
    <property type="entry name" value="MAGE_WH1"/>
</dbReference>
<feature type="region of interest" description="Disordered" evidence="1">
    <location>
        <begin position="351"/>
        <end position="397"/>
    </location>
</feature>
<dbReference type="PANTHER" id="PTHR11736:SF14">
    <property type="entry name" value="NSE3 HOMOLOG, SMC5-SMC6 COMPLEX COMPONENT"/>
    <property type="match status" value="1"/>
</dbReference>
<feature type="domain" description="MAGE" evidence="2">
    <location>
        <begin position="66"/>
        <end position="126"/>
    </location>
</feature>
<evidence type="ECO:0000313" key="3">
    <source>
        <dbReference type="EMBL" id="KAL0066278.1"/>
    </source>
</evidence>
<feature type="region of interest" description="Disordered" evidence="1">
    <location>
        <begin position="298"/>
        <end position="317"/>
    </location>
</feature>
<dbReference type="SMART" id="SM01373">
    <property type="entry name" value="MAGE"/>
    <property type="match status" value="1"/>
</dbReference>
<dbReference type="Pfam" id="PF01454">
    <property type="entry name" value="MAGE"/>
    <property type="match status" value="1"/>
</dbReference>
<evidence type="ECO:0000259" key="2">
    <source>
        <dbReference type="PROSITE" id="PS50838"/>
    </source>
</evidence>
<feature type="compositionally biased region" description="Acidic residues" evidence="1">
    <location>
        <begin position="53"/>
        <end position="63"/>
    </location>
</feature>
<reference evidence="3 4" key="1">
    <citation type="submission" date="2024-05" db="EMBL/GenBank/DDBJ databases">
        <title>A draft genome resource for the thread blight pathogen Marasmius tenuissimus strain MS-2.</title>
        <authorList>
            <person name="Yulfo-Soto G.E."/>
            <person name="Baruah I.K."/>
            <person name="Amoako-Attah I."/>
            <person name="Bukari Y."/>
            <person name="Meinhardt L.W."/>
            <person name="Bailey B.A."/>
            <person name="Cohen S.P."/>
        </authorList>
    </citation>
    <scope>NUCLEOTIDE SEQUENCE [LARGE SCALE GENOMIC DNA]</scope>
    <source>
        <strain evidence="3 4">MS-2</strain>
    </source>
</reference>
<dbReference type="Gene3D" id="1.10.10.1200">
    <property type="entry name" value="MAGE homology domain, winged helix WH1 motif"/>
    <property type="match status" value="1"/>
</dbReference>
<feature type="compositionally biased region" description="Polar residues" evidence="1">
    <location>
        <begin position="1"/>
        <end position="16"/>
    </location>
</feature>
<feature type="region of interest" description="Disordered" evidence="1">
    <location>
        <begin position="1"/>
        <end position="65"/>
    </location>
</feature>
<sequence>MAPRATRSQRPSQAATQPRSQPSQRSRAARGRVESDDEDEAPQQTQDDYGIMDVDEGEGDGGDTDIKRKASELVRLALFTEHRKVPLRREEITKKVLGTNSRIFNRVYETANGILSKTFGMELAELPSKASLEEESAPNADDEAADEAKKGGGGKKKASSAGSKTYIVRSILHPGLIEYSALMHDKILEEELADEPSDDEDEKRPQDENSGIQSYGSILSWSTSDQLEAVGILHVILSLILVSGRVLDDGDLRKHLKRLHLTSNSEVHMSALSVQRTTPLDRLLDLFMRQGFIDQRAVGEGKKKGGPGKRARATQADDDHGVQYEWRWGPRAHSEIGEKGVAAFMSEFMVAEEQEDDDDVDEGRGAERRRRETALSSLEKMKEGIEKAAGGNLSGLK</sequence>
<proteinExistence type="predicted"/>
<feature type="compositionally biased region" description="Acidic residues" evidence="1">
    <location>
        <begin position="133"/>
        <end position="145"/>
    </location>
</feature>
<evidence type="ECO:0000313" key="4">
    <source>
        <dbReference type="Proteomes" id="UP001437256"/>
    </source>
</evidence>
<feature type="compositionally biased region" description="Low complexity" evidence="1">
    <location>
        <begin position="17"/>
        <end position="26"/>
    </location>
</feature>
<dbReference type="InterPro" id="IPR002190">
    <property type="entry name" value="MHD_dom"/>
</dbReference>
<dbReference type="Gene3D" id="1.10.10.1210">
    <property type="entry name" value="MAGE homology domain, winged helix WH2 motif"/>
    <property type="match status" value="1"/>
</dbReference>
<organism evidence="3 4">
    <name type="scientific">Marasmius tenuissimus</name>
    <dbReference type="NCBI Taxonomy" id="585030"/>
    <lineage>
        <taxon>Eukaryota</taxon>
        <taxon>Fungi</taxon>
        <taxon>Dikarya</taxon>
        <taxon>Basidiomycota</taxon>
        <taxon>Agaricomycotina</taxon>
        <taxon>Agaricomycetes</taxon>
        <taxon>Agaricomycetidae</taxon>
        <taxon>Agaricales</taxon>
        <taxon>Marasmiineae</taxon>
        <taxon>Marasmiaceae</taxon>
        <taxon>Marasmius</taxon>
    </lineage>
</organism>
<feature type="region of interest" description="Disordered" evidence="1">
    <location>
        <begin position="192"/>
        <end position="213"/>
    </location>
</feature>
<gene>
    <name evidence="3" type="ORF">AAF712_006709</name>
</gene>
<dbReference type="PANTHER" id="PTHR11736">
    <property type="entry name" value="MELANOMA-ASSOCIATED ANTIGEN MAGE ANTIGEN"/>
    <property type="match status" value="1"/>
</dbReference>
<feature type="compositionally biased region" description="Acidic residues" evidence="1">
    <location>
        <begin position="351"/>
        <end position="361"/>
    </location>
</feature>
<feature type="compositionally biased region" description="Basic and acidic residues" evidence="1">
    <location>
        <begin position="362"/>
        <end position="386"/>
    </location>
</feature>
<dbReference type="InterPro" id="IPR041899">
    <property type="entry name" value="MAGE_WH2"/>
</dbReference>
<name>A0ABR2ZY21_9AGAR</name>
<evidence type="ECO:0000256" key="1">
    <source>
        <dbReference type="SAM" id="MobiDB-lite"/>
    </source>
</evidence>
<keyword evidence="4" id="KW-1185">Reference proteome</keyword>
<protein>
    <recommendedName>
        <fullName evidence="2">MAGE domain-containing protein</fullName>
    </recommendedName>
</protein>
<accession>A0ABR2ZY21</accession>